<dbReference type="PANTHER" id="PTHR30349:SF87">
    <property type="entry name" value="TRANSPOSASE A"/>
    <property type="match status" value="1"/>
</dbReference>
<dbReference type="PANTHER" id="PTHR30349">
    <property type="entry name" value="PHAGE INTEGRASE-RELATED"/>
    <property type="match status" value="1"/>
</dbReference>
<evidence type="ECO:0000259" key="2">
    <source>
        <dbReference type="PROSITE" id="PS51898"/>
    </source>
</evidence>
<accession>X1IK40</accession>
<gene>
    <name evidence="3" type="ORF">S03H2_52887</name>
</gene>
<dbReference type="Gene3D" id="1.10.443.10">
    <property type="entry name" value="Intergrase catalytic core"/>
    <property type="match status" value="1"/>
</dbReference>
<feature type="non-terminal residue" evidence="3">
    <location>
        <position position="258"/>
    </location>
</feature>
<dbReference type="GO" id="GO:0015074">
    <property type="term" value="P:DNA integration"/>
    <property type="evidence" value="ECO:0007669"/>
    <property type="project" value="InterPro"/>
</dbReference>
<keyword evidence="1" id="KW-0233">DNA recombination</keyword>
<dbReference type="PROSITE" id="PS51898">
    <property type="entry name" value="TYR_RECOMBINASE"/>
    <property type="match status" value="1"/>
</dbReference>
<feature type="non-terminal residue" evidence="3">
    <location>
        <position position="1"/>
    </location>
</feature>
<dbReference type="CDD" id="cd00397">
    <property type="entry name" value="DNA_BRE_C"/>
    <property type="match status" value="1"/>
</dbReference>
<dbReference type="EMBL" id="BARU01033633">
    <property type="protein sequence ID" value="GAH69630.1"/>
    <property type="molecule type" value="Genomic_DNA"/>
</dbReference>
<organism evidence="3">
    <name type="scientific">marine sediment metagenome</name>
    <dbReference type="NCBI Taxonomy" id="412755"/>
    <lineage>
        <taxon>unclassified sequences</taxon>
        <taxon>metagenomes</taxon>
        <taxon>ecological metagenomes</taxon>
    </lineage>
</organism>
<dbReference type="SUPFAM" id="SSF56349">
    <property type="entry name" value="DNA breaking-rejoining enzymes"/>
    <property type="match status" value="1"/>
</dbReference>
<dbReference type="Pfam" id="PF00589">
    <property type="entry name" value="Phage_integrase"/>
    <property type="match status" value="1"/>
</dbReference>
<dbReference type="GO" id="GO:0006310">
    <property type="term" value="P:DNA recombination"/>
    <property type="evidence" value="ECO:0007669"/>
    <property type="project" value="UniProtKB-KW"/>
</dbReference>
<dbReference type="InterPro" id="IPR013762">
    <property type="entry name" value="Integrase-like_cat_sf"/>
</dbReference>
<dbReference type="InterPro" id="IPR002104">
    <property type="entry name" value="Integrase_catalytic"/>
</dbReference>
<dbReference type="AlphaFoldDB" id="X1IK40"/>
<comment type="caution">
    <text evidence="3">The sequence shown here is derived from an EMBL/GenBank/DDBJ whole genome shotgun (WGS) entry which is preliminary data.</text>
</comment>
<dbReference type="InterPro" id="IPR011010">
    <property type="entry name" value="DNA_brk_join_enz"/>
</dbReference>
<reference evidence="3" key="1">
    <citation type="journal article" date="2014" name="Front. Microbiol.">
        <title>High frequency of phylogenetically diverse reductive dehalogenase-homologous genes in deep subseafloor sedimentary metagenomes.</title>
        <authorList>
            <person name="Kawai M."/>
            <person name="Futagami T."/>
            <person name="Toyoda A."/>
            <person name="Takaki Y."/>
            <person name="Nishi S."/>
            <person name="Hori S."/>
            <person name="Arai W."/>
            <person name="Tsubouchi T."/>
            <person name="Morono Y."/>
            <person name="Uchiyama I."/>
            <person name="Ito T."/>
            <person name="Fujiyama A."/>
            <person name="Inagaki F."/>
            <person name="Takami H."/>
        </authorList>
    </citation>
    <scope>NUCLEOTIDE SEQUENCE</scope>
    <source>
        <strain evidence="3">Expedition CK06-06</strain>
    </source>
</reference>
<sequence length="258" mass="30181">RNDLLDLLPSKINGKTKKLSKIDLITKKDLEQILKYSNLQYRTLFMILYEGALRIDEALNIRKKDIKFKSAIITIIKISESKTYGRDVPVVESTPYIKEYLRTNDFEPKIKLFDFKNNATVNNYLIFILKKLVKKHPKQWKGRKLYPHLFRHSRLTELARGKLNEAQIRKFAGWSADSTMAKIYFHLDDEDIINILTDNVVEAPKPEPKKPKMCGICNTENNQVNLFCWKCGNVFSDEDKEQLAVEAIIQPYEVKELR</sequence>
<evidence type="ECO:0000256" key="1">
    <source>
        <dbReference type="ARBA" id="ARBA00023172"/>
    </source>
</evidence>
<feature type="domain" description="Tyr recombinase" evidence="2">
    <location>
        <begin position="20"/>
        <end position="197"/>
    </location>
</feature>
<evidence type="ECO:0000313" key="3">
    <source>
        <dbReference type="EMBL" id="GAH69630.1"/>
    </source>
</evidence>
<dbReference type="InterPro" id="IPR050090">
    <property type="entry name" value="Tyrosine_recombinase_XerCD"/>
</dbReference>
<proteinExistence type="predicted"/>
<name>X1IK40_9ZZZZ</name>
<dbReference type="GO" id="GO:0003677">
    <property type="term" value="F:DNA binding"/>
    <property type="evidence" value="ECO:0007669"/>
    <property type="project" value="InterPro"/>
</dbReference>
<protein>
    <recommendedName>
        <fullName evidence="2">Tyr recombinase domain-containing protein</fullName>
    </recommendedName>
</protein>